<feature type="region of interest" description="Disordered" evidence="1">
    <location>
        <begin position="241"/>
        <end position="267"/>
    </location>
</feature>
<keyword evidence="2" id="KW-0812">Transmembrane</keyword>
<name>A0ABR0C5K1_PURLI</name>
<comment type="caution">
    <text evidence="3">The sequence shown here is derived from an EMBL/GenBank/DDBJ whole genome shotgun (WGS) entry which is preliminary data.</text>
</comment>
<evidence type="ECO:0008006" key="5">
    <source>
        <dbReference type="Google" id="ProtNLM"/>
    </source>
</evidence>
<feature type="compositionally biased region" description="Basic and acidic residues" evidence="1">
    <location>
        <begin position="248"/>
        <end position="267"/>
    </location>
</feature>
<evidence type="ECO:0000313" key="3">
    <source>
        <dbReference type="EMBL" id="KAK4091627.1"/>
    </source>
</evidence>
<feature type="region of interest" description="Disordered" evidence="1">
    <location>
        <begin position="1"/>
        <end position="43"/>
    </location>
</feature>
<feature type="transmembrane region" description="Helical" evidence="2">
    <location>
        <begin position="294"/>
        <end position="312"/>
    </location>
</feature>
<evidence type="ECO:0000313" key="4">
    <source>
        <dbReference type="Proteomes" id="UP001287286"/>
    </source>
</evidence>
<dbReference type="Proteomes" id="UP001287286">
    <property type="component" value="Unassembled WGS sequence"/>
</dbReference>
<dbReference type="EMBL" id="JAWRVI010000011">
    <property type="protein sequence ID" value="KAK4091627.1"/>
    <property type="molecule type" value="Genomic_DNA"/>
</dbReference>
<keyword evidence="2" id="KW-1133">Transmembrane helix</keyword>
<evidence type="ECO:0000256" key="1">
    <source>
        <dbReference type="SAM" id="MobiDB-lite"/>
    </source>
</evidence>
<dbReference type="PANTHER" id="PTHR38402:SF1">
    <property type="entry name" value="MITOCHONDRIAL OUTER MEMBRANE PROTEIN OM14"/>
    <property type="match status" value="1"/>
</dbReference>
<dbReference type="PANTHER" id="PTHR38402">
    <property type="entry name" value="MITOCHONDRIAL OUTER MEMBRANE PROTEIN OM14"/>
    <property type="match status" value="1"/>
</dbReference>
<proteinExistence type="predicted"/>
<feature type="transmembrane region" description="Helical" evidence="2">
    <location>
        <begin position="332"/>
        <end position="352"/>
    </location>
</feature>
<organism evidence="3 4">
    <name type="scientific">Purpureocillium lilacinum</name>
    <name type="common">Paecilomyces lilacinus</name>
    <dbReference type="NCBI Taxonomy" id="33203"/>
    <lineage>
        <taxon>Eukaryota</taxon>
        <taxon>Fungi</taxon>
        <taxon>Dikarya</taxon>
        <taxon>Ascomycota</taxon>
        <taxon>Pezizomycotina</taxon>
        <taxon>Sordariomycetes</taxon>
        <taxon>Hypocreomycetidae</taxon>
        <taxon>Hypocreales</taxon>
        <taxon>Ophiocordycipitaceae</taxon>
        <taxon>Purpureocillium</taxon>
    </lineage>
</organism>
<protein>
    <recommendedName>
        <fullName evidence="5">Mitochondrial outer membrane protein OM14 C-terminal domain-containing protein</fullName>
    </recommendedName>
</protein>
<evidence type="ECO:0000256" key="2">
    <source>
        <dbReference type="SAM" id="Phobius"/>
    </source>
</evidence>
<feature type="compositionally biased region" description="Polar residues" evidence="1">
    <location>
        <begin position="12"/>
        <end position="34"/>
    </location>
</feature>
<gene>
    <name evidence="3" type="ORF">Purlil1_4057</name>
</gene>
<keyword evidence="2" id="KW-0472">Membrane</keyword>
<reference evidence="3 4" key="1">
    <citation type="journal article" date="2024" name="Microbiol. Resour. Announc.">
        <title>Genome annotations for the ascomycete fungi Trichoderma harzianum, Trichoderma aggressivum, and Purpureocillium lilacinum.</title>
        <authorList>
            <person name="Beijen E.P.W."/>
            <person name="Ohm R.A."/>
        </authorList>
    </citation>
    <scope>NUCLEOTIDE SEQUENCE [LARGE SCALE GENOMIC DNA]</scope>
    <source>
        <strain evidence="3 4">CBS 150709</strain>
    </source>
</reference>
<accession>A0ABR0C5K1</accession>
<dbReference type="InterPro" id="IPR039454">
    <property type="entry name" value="OM14"/>
</dbReference>
<sequence>MRLQTVRAAGDTGTSVDSPHQPPSAQQEDATSRPSESKRQVQERGKILEEIESYHGRTCERVPRPTRHRRGPVFPRLRWFLFARLGAKRVVFFCGGNMREQASNRPALGVPDVIPSMQRVHHHRKTAAAAAAAAATAQGAGWLVRWIAGRDQAGQQAPAVCVVRRRSRQWPQAVSLRAALPHSLPPSSSLQGSPLRSRAIAQAAAPAPPEIIANESASTSSLIDVDAPSVHTVPSDFLEQDVQTETQAARRDREDAAAEAKAKAEKARRDAAAKARRADNWLTAQFSKLSDGSAGALALANVAAVVGLSSYLGYRAWGLYEKGRLDWKTAGVGVGILAAVGALESVFGGYLYKGKKKGGSS</sequence>
<keyword evidence="4" id="KW-1185">Reference proteome</keyword>